<evidence type="ECO:0000313" key="5">
    <source>
        <dbReference type="Proteomes" id="UP000288725"/>
    </source>
</evidence>
<reference evidence="4 5" key="1">
    <citation type="submission" date="2018-12" db="EMBL/GenBank/DDBJ databases">
        <title>Genome of Verticillium dahliae isolate Getta Getta.</title>
        <authorList>
            <person name="Gardiner D.M."/>
        </authorList>
    </citation>
    <scope>NUCLEOTIDE SEQUENCE [LARGE SCALE GENOMIC DNA]</scope>
    <source>
        <strain evidence="4 5">Getta Getta</strain>
    </source>
</reference>
<keyword evidence="3" id="KW-0472">Membrane</keyword>
<accession>A0A444RPL0</accession>
<dbReference type="PROSITE" id="PS50297">
    <property type="entry name" value="ANK_REP_REGION"/>
    <property type="match status" value="8"/>
</dbReference>
<dbReference type="GO" id="GO:0046873">
    <property type="term" value="F:metal ion transmembrane transporter activity"/>
    <property type="evidence" value="ECO:0007669"/>
    <property type="project" value="InterPro"/>
</dbReference>
<evidence type="ECO:0000256" key="1">
    <source>
        <dbReference type="PROSITE-ProRule" id="PRU00023"/>
    </source>
</evidence>
<gene>
    <name evidence="4" type="ORF">VDGE_06241</name>
</gene>
<feature type="region of interest" description="Disordered" evidence="2">
    <location>
        <begin position="694"/>
        <end position="715"/>
    </location>
</feature>
<dbReference type="SUPFAM" id="SSF48403">
    <property type="entry name" value="Ankyrin repeat"/>
    <property type="match status" value="1"/>
</dbReference>
<dbReference type="PANTHER" id="PTHR24184:SF11">
    <property type="entry name" value="ANKYRIN REPEAT AND SOCS BOX CONTAINING 3"/>
    <property type="match status" value="1"/>
</dbReference>
<dbReference type="GO" id="GO:0016020">
    <property type="term" value="C:membrane"/>
    <property type="evidence" value="ECO:0007669"/>
    <property type="project" value="InterPro"/>
</dbReference>
<feature type="repeat" description="ANK" evidence="1">
    <location>
        <begin position="110"/>
        <end position="142"/>
    </location>
</feature>
<dbReference type="SUPFAM" id="SSF51197">
    <property type="entry name" value="Clavaminate synthase-like"/>
    <property type="match status" value="1"/>
</dbReference>
<feature type="repeat" description="ANK" evidence="1">
    <location>
        <begin position="276"/>
        <end position="308"/>
    </location>
</feature>
<dbReference type="InterPro" id="IPR036770">
    <property type="entry name" value="Ankyrin_rpt-contain_sf"/>
</dbReference>
<feature type="transmembrane region" description="Helical" evidence="3">
    <location>
        <begin position="1030"/>
        <end position="1049"/>
    </location>
</feature>
<keyword evidence="3" id="KW-1133">Transmembrane helix</keyword>
<comment type="caution">
    <text evidence="4">The sequence shown here is derived from an EMBL/GenBank/DDBJ whole genome shotgun (WGS) entry which is preliminary data.</text>
</comment>
<dbReference type="Pfam" id="PF05721">
    <property type="entry name" value="PhyH"/>
    <property type="match status" value="1"/>
</dbReference>
<feature type="region of interest" description="Disordered" evidence="2">
    <location>
        <begin position="1066"/>
        <end position="1104"/>
    </location>
</feature>
<evidence type="ECO:0000313" key="4">
    <source>
        <dbReference type="EMBL" id="RXG43090.1"/>
    </source>
</evidence>
<dbReference type="Pfam" id="PF01544">
    <property type="entry name" value="CorA"/>
    <property type="match status" value="1"/>
</dbReference>
<proteinExistence type="predicted"/>
<dbReference type="InterPro" id="IPR008775">
    <property type="entry name" value="Phytyl_CoA_dOase-like"/>
</dbReference>
<feature type="repeat" description="ANK" evidence="1">
    <location>
        <begin position="309"/>
        <end position="341"/>
    </location>
</feature>
<feature type="repeat" description="ANK" evidence="1">
    <location>
        <begin position="243"/>
        <end position="275"/>
    </location>
</feature>
<feature type="repeat" description="ANK" evidence="1">
    <location>
        <begin position="176"/>
        <end position="200"/>
    </location>
</feature>
<feature type="compositionally biased region" description="Pro residues" evidence="2">
    <location>
        <begin position="434"/>
        <end position="450"/>
    </location>
</feature>
<feature type="repeat" description="ANK" evidence="1">
    <location>
        <begin position="143"/>
        <end position="175"/>
    </location>
</feature>
<feature type="region of interest" description="Disordered" evidence="2">
    <location>
        <begin position="429"/>
        <end position="481"/>
    </location>
</feature>
<dbReference type="Gene3D" id="1.25.40.20">
    <property type="entry name" value="Ankyrin repeat-containing domain"/>
    <property type="match status" value="3"/>
</dbReference>
<dbReference type="Pfam" id="PF13637">
    <property type="entry name" value="Ank_4"/>
    <property type="match status" value="1"/>
</dbReference>
<keyword evidence="3" id="KW-0812">Transmembrane</keyword>
<dbReference type="PANTHER" id="PTHR24184">
    <property type="entry name" value="SI:CH211-189E2.2"/>
    <property type="match status" value="1"/>
</dbReference>
<feature type="repeat" description="ANK" evidence="1">
    <location>
        <begin position="77"/>
        <end position="109"/>
    </location>
</feature>
<feature type="compositionally biased region" description="Basic residues" evidence="2">
    <location>
        <begin position="457"/>
        <end position="474"/>
    </location>
</feature>
<dbReference type="PROSITE" id="PS50088">
    <property type="entry name" value="ANK_REPEAT"/>
    <property type="match status" value="8"/>
</dbReference>
<evidence type="ECO:0000256" key="3">
    <source>
        <dbReference type="SAM" id="Phobius"/>
    </source>
</evidence>
<dbReference type="Pfam" id="PF13857">
    <property type="entry name" value="Ank_5"/>
    <property type="match status" value="1"/>
</dbReference>
<dbReference type="Gene3D" id="2.60.120.620">
    <property type="entry name" value="q2cbj1_9rhob like domain"/>
    <property type="match status" value="1"/>
</dbReference>
<dbReference type="InterPro" id="IPR002110">
    <property type="entry name" value="Ankyrin_rpt"/>
</dbReference>
<dbReference type="SMART" id="SM00248">
    <property type="entry name" value="ANK"/>
    <property type="match status" value="9"/>
</dbReference>
<keyword evidence="1" id="KW-0040">ANK repeat</keyword>
<feature type="region of interest" description="Disordered" evidence="2">
    <location>
        <begin position="370"/>
        <end position="390"/>
    </location>
</feature>
<dbReference type="Pfam" id="PF12796">
    <property type="entry name" value="Ank_2"/>
    <property type="match status" value="1"/>
</dbReference>
<dbReference type="EMBL" id="RSDZ01000118">
    <property type="protein sequence ID" value="RXG43090.1"/>
    <property type="molecule type" value="Genomic_DNA"/>
</dbReference>
<feature type="transmembrane region" description="Helical" evidence="3">
    <location>
        <begin position="993"/>
        <end position="1018"/>
    </location>
</feature>
<organism evidence="4 5">
    <name type="scientific">Verticillium dahliae</name>
    <name type="common">Verticillium wilt</name>
    <dbReference type="NCBI Taxonomy" id="27337"/>
    <lineage>
        <taxon>Eukaryota</taxon>
        <taxon>Fungi</taxon>
        <taxon>Dikarya</taxon>
        <taxon>Ascomycota</taxon>
        <taxon>Pezizomycotina</taxon>
        <taxon>Sordariomycetes</taxon>
        <taxon>Hypocreomycetidae</taxon>
        <taxon>Glomerellales</taxon>
        <taxon>Plectosphaerellaceae</taxon>
        <taxon>Verticillium</taxon>
    </lineage>
</organism>
<dbReference type="Pfam" id="PF00023">
    <property type="entry name" value="Ank"/>
    <property type="match status" value="2"/>
</dbReference>
<dbReference type="PRINTS" id="PR01415">
    <property type="entry name" value="ANKYRIN"/>
</dbReference>
<evidence type="ECO:0000256" key="2">
    <source>
        <dbReference type="SAM" id="MobiDB-lite"/>
    </source>
</evidence>
<dbReference type="Gene3D" id="1.20.58.340">
    <property type="entry name" value="Magnesium transport protein CorA, transmembrane region"/>
    <property type="match status" value="1"/>
</dbReference>
<sequence length="1366" mass="150761">MLEAYRRLTEVISSQPDDKETEEHVHQLLISLPSVFFTIDAQKRTPLHHAASVGKPNILRAILTVGPECEVDLQDAEGCTALHLAARNGHEAVARVLLNVGADVRREEAFGETPLHEAARNGHAALVKLFIDTGAVVDVGNRDSSTALHVAARRGHSDVVEVLLAAGANPATKDKVGDTPLHDAAREGRTEIVDGLLNTGLVSVEARNANGLTPLSVGARHGRDGIVRSLLERGADVDAQSSEFCTPLHQAATEGHDGVARSLIAAGAEVDLQDKDLQSPLHTAVIFEHADVVGSLLCAGATVNLRDTEDCTPLHHAVKNGNRGIVRELLEAGSDPTTLSAGGETALSLARVMGKESVIELFASPQLVPRQNVEANSRPKRARGPSRPNEEGEIMACKHFMGTFWCPTSETAFDDLSVWNILYEPDTEVKLSPRQPPPPPSPPPSPPPVPSRETSGIRHHDHRHRQHQQHRRKLSHDARRPDDPVKRWIHLPANNVAWVLDLVQKISAMDGRTEAECARAMRFVRDTYLEMRYSAPYRKPHFRRASATGAAASVAAPTSASPSLDPAEMFSLVLPVVDVEMDEQTRERLRSAMTGSRDVAPKRELLRASTAERARRLSAMPTGLQHHLFPYLKHLDAMNGLRRSFTKSELHVPRTLDQSYHESLSKEEVRARNESQVLYRYLLRLESLVKAEKQKSDGSVVAGEQKLGQGSGNPFEHRELLEQHSDKQKRTDGTKEQLMRMAGRQDVASSVRARVARERKGIEQEQRKQVLMVSQLWMWRIDEHNIITCYPERWDDKNAKTLLNEIKHRVLASPGLKSADTDMMDIAAHVLESAVGFSEEEFHFQFCGPRSYCNVFAGSVAFLSNEAMKRYTAFKSSIRGMRTSKTVLGDLRAEIELLQEIDDVREEVNMIQTVLKEQERVVVEFQGSREPDCTVLEQVRGGLGGFSHPTLDFFDRLGLDADRVRTSITTLLDLRQREANIEEALSANEQSKILFIFTGATVVFAPLSWIMGVFEVNISGLPSPITPGTVVLASIGSLLATVLVIWLSLQIYELIAQGQSSAKRRKLDSMLRRKTKPNETLAPEAAAQSQRGDESAEGMFPPDQVSSLNADMDTVLTKVEAGKSANLTAPPLPGGIDGIVFGSNTKRLGSLLHHSPTWRDAMIDNPVLHDLCTGIFRDTGDYWLSMAQMIEIGPGSKAQPLHADAAAWWPFLSMGDRWMPEVAVNFLIAATDTTSANGATGVVEGSHKIKYSEALADPTFNFWRFPDDKVKQVELKAGDCLLLGGRIVHRGEANRTADERRRLLSCTVTSSVLTPEEAHPLIVDKDVVQGLPERVKKFLGFRGQNSISGYKFWQDHRRDLSLTLGV</sequence>
<dbReference type="InterPro" id="IPR002523">
    <property type="entry name" value="MgTranspt_CorA/ZnTranspt_ZntB"/>
</dbReference>
<feature type="repeat" description="ANK" evidence="1">
    <location>
        <begin position="210"/>
        <end position="242"/>
    </location>
</feature>
<protein>
    <submittedName>
        <fullName evidence="4">Uncharacterized protein</fullName>
    </submittedName>
</protein>
<dbReference type="Proteomes" id="UP000288725">
    <property type="component" value="Chromosome 8"/>
</dbReference>
<name>A0A444RPL0_VERDA</name>